<evidence type="ECO:0000256" key="1">
    <source>
        <dbReference type="ARBA" id="ARBA00023125"/>
    </source>
</evidence>
<dbReference type="SUPFAM" id="SSF48452">
    <property type="entry name" value="TPR-like"/>
    <property type="match status" value="1"/>
</dbReference>
<organism evidence="5 6">
    <name type="scientific">Rhizobium aouanii</name>
    <dbReference type="NCBI Taxonomy" id="3118145"/>
    <lineage>
        <taxon>Bacteria</taxon>
        <taxon>Pseudomonadati</taxon>
        <taxon>Pseudomonadota</taxon>
        <taxon>Alphaproteobacteria</taxon>
        <taxon>Hyphomicrobiales</taxon>
        <taxon>Rhizobiaceae</taxon>
        <taxon>Rhizobium/Agrobacterium group</taxon>
        <taxon>Rhizobium</taxon>
    </lineage>
</organism>
<dbReference type="CDD" id="cd00383">
    <property type="entry name" value="trans_reg_C"/>
    <property type="match status" value="1"/>
</dbReference>
<evidence type="ECO:0000313" key="5">
    <source>
        <dbReference type="EMBL" id="MEI1251133.1"/>
    </source>
</evidence>
<dbReference type="RefSeq" id="WP_335914585.1">
    <property type="nucleotide sequence ID" value="NZ_JBAMYB010000015.1"/>
</dbReference>
<dbReference type="InterPro" id="IPR016032">
    <property type="entry name" value="Sig_transdc_resp-reg_C-effctor"/>
</dbReference>
<dbReference type="Gene3D" id="1.10.10.10">
    <property type="entry name" value="Winged helix-like DNA-binding domain superfamily/Winged helix DNA-binding domain"/>
    <property type="match status" value="1"/>
</dbReference>
<dbReference type="EMBL" id="JBAMYC010000015">
    <property type="protein sequence ID" value="MEI1251133.1"/>
    <property type="molecule type" value="Genomic_DNA"/>
</dbReference>
<accession>A0ABU8CQM1</accession>
<dbReference type="Pfam" id="PF00486">
    <property type="entry name" value="Trans_reg_C"/>
    <property type="match status" value="1"/>
</dbReference>
<keyword evidence="1 2" id="KW-0238">DNA-binding</keyword>
<dbReference type="Gene3D" id="1.25.40.10">
    <property type="entry name" value="Tetratricopeptide repeat domain"/>
    <property type="match status" value="1"/>
</dbReference>
<gene>
    <name evidence="5" type="ORF">V8Q02_24520</name>
</gene>
<evidence type="ECO:0000256" key="2">
    <source>
        <dbReference type="PROSITE-ProRule" id="PRU01091"/>
    </source>
</evidence>
<sequence>MDGTLQTRFDLNGVELDLNAGLLRGPGGEDIALRPQSLAVLKHLVENAGRVIGKDELLDTVWPGIAVTENSLSQCISEIRKAIGDEGQLLLKTVSRRGYRLVLPDRASNRSRSNSAGATLAEAAPPKVRIMHTSAILAGLIMVAVLAIFFWTRGRDVGVPDSLSIAVLPFANLSEAQEQAYLANGITEDLTTELARVPGLFVVSRNAAAAYRGSELAPVQIARELGVRYLLGGSVQRAGDAVRINTQLVDAATVGQLWAKRFDGTFAGVFDLQNDVIEEIVDALQIKLVPGKANLAVSGDTDNAEAFQAYRRAIEARRANTVEGTVEALGYLRQALVLDPQFGAAAAEMAWLYWDADEPRLKALGIDWDESVVRRTESLKLASRNPPPAYFQLSADLLTRQHRSDEAISLLQKAIPLDPSDSWTYEGMSQALSFNGRPGEGSGFLATAFRVDPGWTEWRRYLTGLIAFGEGRYEDVIAATEQMDISSPDPWSKFYAMHLLVAAYAHLDRLTEMAAAQAKLKAVVRYAGESEPNLMIAQQYFVYKNEADIIRLLDGLRKAGVPEAPANSWDPADRLNGASVKKLISGHRLNGRKLPPNMAPYRLSADADGKVTKTVGPDTFEGHIWIQGDSLCSAYPQLLASCGYVFRNPGGTTTDQNEYRYDTRFNDYEFSVEP</sequence>
<keyword evidence="3" id="KW-0472">Membrane</keyword>
<evidence type="ECO:0000313" key="6">
    <source>
        <dbReference type="Proteomes" id="UP001531129"/>
    </source>
</evidence>
<dbReference type="InterPro" id="IPR001867">
    <property type="entry name" value="OmpR/PhoB-type_DNA-bd"/>
</dbReference>
<feature type="transmembrane region" description="Helical" evidence="3">
    <location>
        <begin position="135"/>
        <end position="152"/>
    </location>
</feature>
<dbReference type="Gene3D" id="3.40.50.10070">
    <property type="entry name" value="TolB, N-terminal domain"/>
    <property type="match status" value="1"/>
</dbReference>
<keyword evidence="3" id="KW-0812">Transmembrane</keyword>
<dbReference type="InterPro" id="IPR036388">
    <property type="entry name" value="WH-like_DNA-bd_sf"/>
</dbReference>
<name>A0ABU8CQM1_9HYPH</name>
<keyword evidence="3" id="KW-1133">Transmembrane helix</keyword>
<dbReference type="PROSITE" id="PS51755">
    <property type="entry name" value="OMPR_PHOB"/>
    <property type="match status" value="1"/>
</dbReference>
<evidence type="ECO:0000256" key="3">
    <source>
        <dbReference type="SAM" id="Phobius"/>
    </source>
</evidence>
<dbReference type="SUPFAM" id="SSF46894">
    <property type="entry name" value="C-terminal effector domain of the bipartite response regulators"/>
    <property type="match status" value="1"/>
</dbReference>
<dbReference type="SMART" id="SM00862">
    <property type="entry name" value="Trans_reg_C"/>
    <property type="match status" value="1"/>
</dbReference>
<feature type="DNA-binding region" description="OmpR/PhoB-type" evidence="2">
    <location>
        <begin position="6"/>
        <end position="103"/>
    </location>
</feature>
<protein>
    <submittedName>
        <fullName evidence="5">Winged helix-turn-helix domain-containing protein</fullName>
    </submittedName>
</protein>
<comment type="caution">
    <text evidence="5">The sequence shown here is derived from an EMBL/GenBank/DDBJ whole genome shotgun (WGS) entry which is preliminary data.</text>
</comment>
<dbReference type="SUPFAM" id="SSF52964">
    <property type="entry name" value="TolB, N-terminal domain"/>
    <property type="match status" value="1"/>
</dbReference>
<reference evidence="5 6" key="1">
    <citation type="submission" date="2024-01" db="EMBL/GenBank/DDBJ databases">
        <title>Draft genome sequences of three bacterial strains isolated from Acacia saligna represent a potential new species within the genus Rhizobium.</title>
        <authorList>
            <person name="Tambong J.T."/>
            <person name="Mnasri B."/>
        </authorList>
    </citation>
    <scope>NUCLEOTIDE SEQUENCE [LARGE SCALE GENOMIC DNA]</scope>
    <source>
        <strain evidence="5 6">1AS12I</strain>
    </source>
</reference>
<proteinExistence type="predicted"/>
<feature type="domain" description="OmpR/PhoB-type" evidence="4">
    <location>
        <begin position="6"/>
        <end position="103"/>
    </location>
</feature>
<evidence type="ECO:0000259" key="4">
    <source>
        <dbReference type="PROSITE" id="PS51755"/>
    </source>
</evidence>
<keyword evidence="6" id="KW-1185">Reference proteome</keyword>
<dbReference type="InterPro" id="IPR011990">
    <property type="entry name" value="TPR-like_helical_dom_sf"/>
</dbReference>
<dbReference type="Proteomes" id="UP001531129">
    <property type="component" value="Unassembled WGS sequence"/>
</dbReference>